<organism evidence="2 3">
    <name type="scientific">Caerostris extrusa</name>
    <name type="common">Bark spider</name>
    <name type="synonym">Caerostris bankana</name>
    <dbReference type="NCBI Taxonomy" id="172846"/>
    <lineage>
        <taxon>Eukaryota</taxon>
        <taxon>Metazoa</taxon>
        <taxon>Ecdysozoa</taxon>
        <taxon>Arthropoda</taxon>
        <taxon>Chelicerata</taxon>
        <taxon>Arachnida</taxon>
        <taxon>Araneae</taxon>
        <taxon>Araneomorphae</taxon>
        <taxon>Entelegynae</taxon>
        <taxon>Araneoidea</taxon>
        <taxon>Araneidae</taxon>
        <taxon>Caerostris</taxon>
    </lineage>
</organism>
<evidence type="ECO:0008006" key="4">
    <source>
        <dbReference type="Google" id="ProtNLM"/>
    </source>
</evidence>
<accession>A0AAV4PDM7</accession>
<dbReference type="Proteomes" id="UP001054945">
    <property type="component" value="Unassembled WGS sequence"/>
</dbReference>
<evidence type="ECO:0000256" key="1">
    <source>
        <dbReference type="SAM" id="MobiDB-lite"/>
    </source>
</evidence>
<dbReference type="EMBL" id="BPLR01004405">
    <property type="protein sequence ID" value="GIX94665.1"/>
    <property type="molecule type" value="Genomic_DNA"/>
</dbReference>
<dbReference type="AlphaFoldDB" id="A0AAV4PDM7"/>
<proteinExistence type="predicted"/>
<gene>
    <name evidence="2" type="ORF">CEXT_319831</name>
</gene>
<sequence length="248" mass="27890">MYFVIYLLAILQISVGFNLNLIPTALSTNRSPLSLFSLFRRGIPLRTTAPNERSVPFSGNETSLESFQANSTSSMEDTDGSNEVSDNNQGSCVKSVRRLFFSDIPSVFIFQETFKHSVYSSEILTELLTSIPQPEFSEFLYVYVLEFFIQRDRQVQKVSPSWLLDPSPNALTSENAENLALSYAREMEASAQRTMTCDPISKYRAIENGIANFLMSLRLVEAFEGYDIAFYYANEFILAAIESACNGS</sequence>
<keyword evidence="3" id="KW-1185">Reference proteome</keyword>
<protein>
    <recommendedName>
        <fullName evidence="4">RGS domain-containing protein</fullName>
    </recommendedName>
</protein>
<name>A0AAV4PDM7_CAEEX</name>
<reference evidence="2 3" key="1">
    <citation type="submission" date="2021-06" db="EMBL/GenBank/DDBJ databases">
        <title>Caerostris extrusa draft genome.</title>
        <authorList>
            <person name="Kono N."/>
            <person name="Arakawa K."/>
        </authorList>
    </citation>
    <scope>NUCLEOTIDE SEQUENCE [LARGE SCALE GENOMIC DNA]</scope>
</reference>
<feature type="region of interest" description="Disordered" evidence="1">
    <location>
        <begin position="68"/>
        <end position="88"/>
    </location>
</feature>
<evidence type="ECO:0000313" key="2">
    <source>
        <dbReference type="EMBL" id="GIX94665.1"/>
    </source>
</evidence>
<evidence type="ECO:0000313" key="3">
    <source>
        <dbReference type="Proteomes" id="UP001054945"/>
    </source>
</evidence>
<comment type="caution">
    <text evidence="2">The sequence shown here is derived from an EMBL/GenBank/DDBJ whole genome shotgun (WGS) entry which is preliminary data.</text>
</comment>